<dbReference type="InterPro" id="IPR016181">
    <property type="entry name" value="Acyl_CoA_acyltransferase"/>
</dbReference>
<reference evidence="2" key="1">
    <citation type="submission" date="2022-07" db="EMBL/GenBank/DDBJ databases">
        <title>Fungi with potential for degradation of polypropylene.</title>
        <authorList>
            <person name="Gostincar C."/>
        </authorList>
    </citation>
    <scope>NUCLEOTIDE SEQUENCE</scope>
    <source>
        <strain evidence="2">EXF-13308</strain>
    </source>
</reference>
<evidence type="ECO:0000313" key="2">
    <source>
        <dbReference type="EMBL" id="KAJ9148393.1"/>
    </source>
</evidence>
<protein>
    <submittedName>
        <fullName evidence="2">Puromycin N-acetyltransferase</fullName>
    </submittedName>
</protein>
<dbReference type="InterPro" id="IPR000182">
    <property type="entry name" value="GNAT_dom"/>
</dbReference>
<evidence type="ECO:0000259" key="1">
    <source>
        <dbReference type="PROSITE" id="PS51186"/>
    </source>
</evidence>
<dbReference type="GO" id="GO:0016747">
    <property type="term" value="F:acyltransferase activity, transferring groups other than amino-acyl groups"/>
    <property type="evidence" value="ECO:0007669"/>
    <property type="project" value="InterPro"/>
</dbReference>
<accession>A0AA38RTX3</accession>
<dbReference type="PROSITE" id="PS51186">
    <property type="entry name" value="GNAT"/>
    <property type="match status" value="1"/>
</dbReference>
<dbReference type="CDD" id="cd04301">
    <property type="entry name" value="NAT_SF"/>
    <property type="match status" value="1"/>
</dbReference>
<dbReference type="InterPro" id="IPR052523">
    <property type="entry name" value="Trichothecene_AcTrans"/>
</dbReference>
<dbReference type="Proteomes" id="UP001174694">
    <property type="component" value="Unassembled WGS sequence"/>
</dbReference>
<dbReference type="Gene3D" id="3.40.630.30">
    <property type="match status" value="1"/>
</dbReference>
<proteinExistence type="predicted"/>
<dbReference type="PANTHER" id="PTHR42791">
    <property type="entry name" value="GNAT FAMILY ACETYLTRANSFERASE"/>
    <property type="match status" value="1"/>
</dbReference>
<comment type="caution">
    <text evidence="2">The sequence shown here is derived from an EMBL/GenBank/DDBJ whole genome shotgun (WGS) entry which is preliminary data.</text>
</comment>
<sequence>MVLAVLPALVPDIRRVYDAYFAAFKNERMGQLMLQILFPGGMTDSEEFRKAHAQGTLDYWHKSDVQYTFKCVDTQTSEIVGIALGDIYLRERSEEERKNEGVPWLQGEQRERAERVLNPLWEMREKLFGGQRYIYVHVIGVLPEHQGRRAGAAMVKWGIDLCEQTQLPLYFEASPSTVGLYEKMGYQRLRDTIVHKAEDIGTDSDVVVPLMVRMPSGAKGMSFDEWRDKGYPPFES</sequence>
<dbReference type="AlphaFoldDB" id="A0AA38RTX3"/>
<dbReference type="Pfam" id="PF00583">
    <property type="entry name" value="Acetyltransf_1"/>
    <property type="match status" value="1"/>
</dbReference>
<organism evidence="2 3">
    <name type="scientific">Pleurostoma richardsiae</name>
    <dbReference type="NCBI Taxonomy" id="41990"/>
    <lineage>
        <taxon>Eukaryota</taxon>
        <taxon>Fungi</taxon>
        <taxon>Dikarya</taxon>
        <taxon>Ascomycota</taxon>
        <taxon>Pezizomycotina</taxon>
        <taxon>Sordariomycetes</taxon>
        <taxon>Sordariomycetidae</taxon>
        <taxon>Calosphaeriales</taxon>
        <taxon>Pleurostomataceae</taxon>
        <taxon>Pleurostoma</taxon>
    </lineage>
</organism>
<feature type="domain" description="N-acetyltransferase" evidence="1">
    <location>
        <begin position="77"/>
        <end position="215"/>
    </location>
</feature>
<dbReference type="EMBL" id="JANBVO010000013">
    <property type="protein sequence ID" value="KAJ9148393.1"/>
    <property type="molecule type" value="Genomic_DNA"/>
</dbReference>
<evidence type="ECO:0000313" key="3">
    <source>
        <dbReference type="Proteomes" id="UP001174694"/>
    </source>
</evidence>
<gene>
    <name evidence="2" type="ORF">NKR23_g5201</name>
</gene>
<name>A0AA38RTX3_9PEZI</name>
<dbReference type="PANTHER" id="PTHR42791:SF17">
    <property type="entry name" value="ACETYLTRANSFERASE, GNAT FAMILY FAMILY (AFU_ORTHOLOGUE AFUA_8G05690)"/>
    <property type="match status" value="1"/>
</dbReference>
<keyword evidence="3" id="KW-1185">Reference proteome</keyword>
<dbReference type="SUPFAM" id="SSF55729">
    <property type="entry name" value="Acyl-CoA N-acyltransferases (Nat)"/>
    <property type="match status" value="1"/>
</dbReference>